<dbReference type="EMBL" id="AP011946">
    <property type="protein sequence ID" value="BAM39027.1"/>
    <property type="molecule type" value="Genomic_DNA"/>
</dbReference>
<feature type="compositionally biased region" description="Basic and acidic residues" evidence="1">
    <location>
        <begin position="474"/>
        <end position="491"/>
    </location>
</feature>
<feature type="compositionally biased region" description="Basic and acidic residues" evidence="1">
    <location>
        <begin position="731"/>
        <end position="747"/>
    </location>
</feature>
<proteinExistence type="predicted"/>
<feature type="region of interest" description="Disordered" evidence="1">
    <location>
        <begin position="446"/>
        <end position="499"/>
    </location>
</feature>
<name>J4CCA0_THEOR</name>
<evidence type="ECO:0000256" key="1">
    <source>
        <dbReference type="SAM" id="MobiDB-lite"/>
    </source>
</evidence>
<feature type="signal peptide" evidence="2">
    <location>
        <begin position="1"/>
        <end position="25"/>
    </location>
</feature>
<feature type="compositionally biased region" description="Polar residues" evidence="1">
    <location>
        <begin position="83"/>
        <end position="93"/>
    </location>
</feature>
<feature type="region of interest" description="Disordered" evidence="1">
    <location>
        <begin position="65"/>
        <end position="100"/>
    </location>
</feature>
<protein>
    <submittedName>
        <fullName evidence="3">Uncharacterized protein</fullName>
    </submittedName>
</protein>
<feature type="compositionally biased region" description="Pro residues" evidence="1">
    <location>
        <begin position="344"/>
        <end position="355"/>
    </location>
</feature>
<dbReference type="VEuPathDB" id="PiroplasmaDB:TOT_010000492"/>
<feature type="compositionally biased region" description="Polar residues" evidence="1">
    <location>
        <begin position="225"/>
        <end position="234"/>
    </location>
</feature>
<dbReference type="Proteomes" id="UP000003786">
    <property type="component" value="Chromosome 1"/>
</dbReference>
<evidence type="ECO:0000313" key="4">
    <source>
        <dbReference type="Proteomes" id="UP000003786"/>
    </source>
</evidence>
<feature type="region of interest" description="Disordered" evidence="1">
    <location>
        <begin position="698"/>
        <end position="892"/>
    </location>
</feature>
<keyword evidence="4" id="KW-1185">Reference proteome</keyword>
<feature type="compositionally biased region" description="Low complexity" evidence="1">
    <location>
        <begin position="1091"/>
        <end position="1111"/>
    </location>
</feature>
<feature type="compositionally biased region" description="Low complexity" evidence="1">
    <location>
        <begin position="1124"/>
        <end position="1142"/>
    </location>
</feature>
<feature type="region of interest" description="Disordered" evidence="1">
    <location>
        <begin position="1011"/>
        <end position="1031"/>
    </location>
</feature>
<dbReference type="AlphaFoldDB" id="J4CCA0"/>
<dbReference type="RefSeq" id="XP_009689328.1">
    <property type="nucleotide sequence ID" value="XM_009691033.1"/>
</dbReference>
<organism evidence="3 4">
    <name type="scientific">Theileria orientalis strain Shintoku</name>
    <dbReference type="NCBI Taxonomy" id="869250"/>
    <lineage>
        <taxon>Eukaryota</taxon>
        <taxon>Sar</taxon>
        <taxon>Alveolata</taxon>
        <taxon>Apicomplexa</taxon>
        <taxon>Aconoidasida</taxon>
        <taxon>Piroplasmida</taxon>
        <taxon>Theileriidae</taxon>
        <taxon>Theileria</taxon>
    </lineage>
</organism>
<dbReference type="KEGG" id="tot:TOT_010000492"/>
<evidence type="ECO:0000313" key="3">
    <source>
        <dbReference type="EMBL" id="BAM39027.1"/>
    </source>
</evidence>
<sequence>MAINIALKYLVIYLLSLYRWNPAESAGSVDTLAQSIASKYSTHYTVDNGFKKNSQESKYNVQTIEEAKAGSTRSHRSYRTKNSDSLGEQTSEAESPKRVPKHLKSFPEEYKLKPRPLVSASRPQLDLIALDVKDKVNTNQVTYSYDQDTDVDRFLVRDGYALRKVTKGDFVIWEAENNIFGYEVLIIPEDGDKVCRVNFKDYASFLPKPPEQPAPKPAYAAPQMQHKSSTSGISVPSDGPGCYRNQYHMALDINEKYSLGPISYKMDPGKHIEIFIIKEPYSFYLILKGTRVLWHYTGGDFPCAALLKRDSKGRQKLKVFFSRDLSFVGLPKDELGQFSDTLPEPQPEVPKPVPPKVENLPQYTPMNNYDVQYTPMNNYDVQFTLNMLSASVDPLASSQYAYYPTQTLIEGRDYINVDMAPPGQHIGPQPKPVIGEDNLIHTIEIDLSPKKTPEAPDTSSKSAPEEDGDGIVVDDSRKQKEEPLHSGDDKPKAKRAGPPVVETVYSDDGIHVVDPRSPMVHSVSPGEEVIIERRRRPTYMPVSAGQVASPCYTGIPPQPQMFPGPPCQGPQLFCGQAPQVSPSVLPQVQVVESTPYGMPMPMPTPGLRGAARQPRFQPTEGGYYVDQIPITPTPTPSKTVPPLRIEGAAEIQEVFEDEELVEEVFESESDKENVDVVVVTAPKGKKVTLEDIKGKEKEAKQAQTKESNDQKVAAVLSKARAGWDQGSITKSTDDKTKETTEKPKVTVDKPMTTPPKQDDQDIFNPMSEPVYSSNAHLPLSSLTRPRRSSVSSDTDVPSSAVRVTSASGTAVQGQGVAARADSTRQSVRKYVKLPTGTAPGTTDADKTTKPGPVATQPVDPRTPTPGQSPGLQPEPAQKSQSDSSEDSSVTYEDDDIFTEWYSSIFDRIPYPKDVEIAPPNSYSGAPIGYDDDIFSSIYTPIYTRSSPLRIPTSTDSDLYDIFSTVYEPFVSGSRPTRPTDQDDIFSTVYEPYFGRVKSLVEKPREPAQGLVNPLQRTESQKAAAAQGQATDDDDIFSEWYVPTFSSVPSSTTINLEDSQEGNQATISVGAGTTPVPSVQASSNQATSSILTSSTPPGDGSSSVATSSNSTSLNQGTIGTSDSGSATTPTDQTASSSSTATADSDSDFDIEDSSNSQQSQLKIYTLKSDNTKAENDATQYTIETFGVTKNMKGYTFNSDVKCVEVKFDTKRWEYDPNMHSGKYPEKVIHNTSNNTVVVDMGDNIRVTL</sequence>
<reference evidence="3 4" key="1">
    <citation type="journal article" date="2012" name="MBio">
        <title>Comparative genome analysis of three eukaryotic parasites with differing abilities to transform leukocytes reveals key mediators of Theileria-induced leukocyte transformation.</title>
        <authorList>
            <person name="Hayashida K."/>
            <person name="Hara Y."/>
            <person name="Abe T."/>
            <person name="Yamasaki C."/>
            <person name="Toyoda A."/>
            <person name="Kosuge T."/>
            <person name="Suzuki Y."/>
            <person name="Sato Y."/>
            <person name="Kawashima S."/>
            <person name="Katayama T."/>
            <person name="Wakaguri H."/>
            <person name="Inoue N."/>
            <person name="Homma K."/>
            <person name="Tada-Umezaki M."/>
            <person name="Yagi Y."/>
            <person name="Fujii Y."/>
            <person name="Habara T."/>
            <person name="Kanehisa M."/>
            <person name="Watanabe H."/>
            <person name="Ito K."/>
            <person name="Gojobori T."/>
            <person name="Sugawara H."/>
            <person name="Imanishi T."/>
            <person name="Weir W."/>
            <person name="Gardner M."/>
            <person name="Pain A."/>
            <person name="Shiels B."/>
            <person name="Hattori M."/>
            <person name="Nene V."/>
            <person name="Sugimoto C."/>
        </authorList>
    </citation>
    <scope>NUCLEOTIDE SEQUENCE [LARGE SCALE GENOMIC DNA]</scope>
    <source>
        <strain evidence="3 4">Shintoku</strain>
    </source>
</reference>
<gene>
    <name evidence="3" type="ORF">TOT_010000492</name>
</gene>
<accession>J4CCA0</accession>
<feature type="chain" id="PRO_5003778652" evidence="2">
    <location>
        <begin position="26"/>
        <end position="1247"/>
    </location>
</feature>
<feature type="compositionally biased region" description="Low complexity" evidence="1">
    <location>
        <begin position="1020"/>
        <end position="1029"/>
    </location>
</feature>
<feature type="region of interest" description="Disordered" evidence="1">
    <location>
        <begin position="341"/>
        <end position="361"/>
    </location>
</feature>
<feature type="region of interest" description="Disordered" evidence="1">
    <location>
        <begin position="1066"/>
        <end position="1157"/>
    </location>
</feature>
<feature type="compositionally biased region" description="Low complexity" evidence="1">
    <location>
        <begin position="777"/>
        <end position="799"/>
    </location>
</feature>
<dbReference type="OrthoDB" id="10582103at2759"/>
<feature type="compositionally biased region" description="Polar residues" evidence="1">
    <location>
        <begin position="1112"/>
        <end position="1123"/>
    </location>
</feature>
<feature type="compositionally biased region" description="Polar residues" evidence="1">
    <location>
        <begin position="801"/>
        <end position="812"/>
    </location>
</feature>
<feature type="compositionally biased region" description="Low complexity" evidence="1">
    <location>
        <begin position="879"/>
        <end position="890"/>
    </location>
</feature>
<keyword evidence="2" id="KW-0732">Signal</keyword>
<evidence type="ECO:0000256" key="2">
    <source>
        <dbReference type="SAM" id="SignalP"/>
    </source>
</evidence>
<feature type="compositionally biased region" description="Polar residues" evidence="1">
    <location>
        <begin position="1074"/>
        <end position="1090"/>
    </location>
</feature>
<feature type="region of interest" description="Disordered" evidence="1">
    <location>
        <begin position="210"/>
        <end position="235"/>
    </location>
</feature>
<dbReference type="GeneID" id="20713398"/>